<reference evidence="1 2" key="1">
    <citation type="submission" date="2020-01" db="EMBL/GenBank/DDBJ databases">
        <authorList>
            <person name="Kim M."/>
        </authorList>
    </citation>
    <scope>NUCLEOTIDE SEQUENCE [LARGE SCALE GENOMIC DNA]</scope>
    <source>
        <strain evidence="1 2">BT10</strain>
    </source>
</reference>
<gene>
    <name evidence="1" type="ORF">GU926_10405</name>
</gene>
<sequence length="334" mass="38647">MQQQHLAIYDPFENMRFGYRICFLCGNTITPDQTAQVFPEWLMQEYGITDRPLQMLDQSVVQFQELQVPCCRRCQTQYVQPLEDQVQEAAQRGVAGLRALDPALLFQWLGKMFYGTLINELIKEQDPLIKPEYAVSEQPKMLMKFQAFFRVLQSIRVPMTFADFLPGSIFVVEVDAAAEPSRFEFRDDLTTMMISLRLDNALIVCCLLDNELLKRAMRRVWAEVEPRKLQPIQAAEFSARVFYGAYLLNVIPDYLPRPVKPQDEVVVMDSLIDDITDVIFNPWENSAYAKMLALSWARWGVTQQDILKDTEAPMSMLFTPAGEFIEFPEIPEQK</sequence>
<dbReference type="Proteomes" id="UP000464214">
    <property type="component" value="Chromosome"/>
</dbReference>
<dbReference type="AlphaFoldDB" id="A0A6P1NVS2"/>
<name>A0A6P1NVS2_9BACT</name>
<protein>
    <submittedName>
        <fullName evidence="1">Uncharacterized protein</fullName>
    </submittedName>
</protein>
<dbReference type="RefSeq" id="WP_160691562.1">
    <property type="nucleotide sequence ID" value="NZ_CP047897.1"/>
</dbReference>
<dbReference type="KEGG" id="nib:GU926_10405"/>
<dbReference type="EMBL" id="CP047897">
    <property type="protein sequence ID" value="QHL87817.1"/>
    <property type="molecule type" value="Genomic_DNA"/>
</dbReference>
<accession>A0A6P1NVS2</accession>
<evidence type="ECO:0000313" key="1">
    <source>
        <dbReference type="EMBL" id="QHL87817.1"/>
    </source>
</evidence>
<organism evidence="1 2">
    <name type="scientific">Nibribacter ruber</name>
    <dbReference type="NCBI Taxonomy" id="2698458"/>
    <lineage>
        <taxon>Bacteria</taxon>
        <taxon>Pseudomonadati</taxon>
        <taxon>Bacteroidota</taxon>
        <taxon>Cytophagia</taxon>
        <taxon>Cytophagales</taxon>
        <taxon>Hymenobacteraceae</taxon>
        <taxon>Nibribacter</taxon>
    </lineage>
</organism>
<evidence type="ECO:0000313" key="2">
    <source>
        <dbReference type="Proteomes" id="UP000464214"/>
    </source>
</evidence>
<proteinExistence type="predicted"/>
<keyword evidence="2" id="KW-1185">Reference proteome</keyword>